<protein>
    <submittedName>
        <fullName evidence="2">Single-stranded DNA binding protein</fullName>
    </submittedName>
</protein>
<dbReference type="EMBL" id="KY398841">
    <property type="protein sequence ID" value="AQN32379.1"/>
    <property type="molecule type" value="Genomic_DNA"/>
</dbReference>
<feature type="compositionally biased region" description="Low complexity" evidence="1">
    <location>
        <begin position="112"/>
        <end position="135"/>
    </location>
</feature>
<proteinExistence type="predicted"/>
<dbReference type="Gene3D" id="2.40.50.140">
    <property type="entry name" value="Nucleic acid-binding proteins"/>
    <property type="match status" value="1"/>
</dbReference>
<dbReference type="SUPFAM" id="SSF50249">
    <property type="entry name" value="Nucleic acid-binding proteins"/>
    <property type="match status" value="1"/>
</dbReference>
<reference evidence="2 3" key="1">
    <citation type="submission" date="2016-12" db="EMBL/GenBank/DDBJ databases">
        <title>Clearing Escherichia coli biofilms with honey-phage combinations.</title>
        <authorList>
            <person name="Oliveira A."/>
            <person name="Ribeiro H."/>
            <person name="Melo L.D.R."/>
            <person name="Henriques A."/>
            <person name="Sillankorva S."/>
        </authorList>
    </citation>
    <scope>NUCLEOTIDE SEQUENCE [LARGE SCALE GENOMIC DNA]</scope>
</reference>
<organism evidence="2 3">
    <name type="scientific">Escherichia phage vB_EcoS_CEB_EC3a</name>
    <dbReference type="NCBI Taxonomy" id="1933774"/>
    <lineage>
        <taxon>Viruses</taxon>
        <taxon>Duplodnaviria</taxon>
        <taxon>Heunggongvirae</taxon>
        <taxon>Uroviricota</taxon>
        <taxon>Caudoviricetes</taxon>
        <taxon>Drexlerviridae</taxon>
        <taxon>Braunvirinae</taxon>
        <taxon>Loudonvirus</taxon>
        <taxon>Loudonvirus EC3a</taxon>
        <taxon>Guelphvirus EC3a</taxon>
    </lineage>
</organism>
<dbReference type="Proteomes" id="UP000224800">
    <property type="component" value="Segment"/>
</dbReference>
<name>A0A1Q1PWB2_9CAUD</name>
<keyword evidence="3" id="KW-1185">Reference proteome</keyword>
<feature type="region of interest" description="Disordered" evidence="1">
    <location>
        <begin position="94"/>
        <end position="143"/>
    </location>
</feature>
<evidence type="ECO:0000256" key="1">
    <source>
        <dbReference type="SAM" id="MobiDB-lite"/>
    </source>
</evidence>
<sequence length="143" mass="16692">MHVITGQIRRAPFTKEGQNANGTWKMFAVDLSERYKDKDGQTQYNNYRAVFFAKESMLDWYNEAFQEGKVVSVSAESLSVDVRDKDGKTYVTINMNNPRLEFSQRGDGGGQQRQQQRHQPQQPQQQQQQQPKQQQNFEDDIPF</sequence>
<accession>A0A1Q1PWB2</accession>
<evidence type="ECO:0000313" key="2">
    <source>
        <dbReference type="EMBL" id="AQN32379.1"/>
    </source>
</evidence>
<dbReference type="InterPro" id="IPR012340">
    <property type="entry name" value="NA-bd_OB-fold"/>
</dbReference>
<gene>
    <name evidence="2" type="ORF">Ec3a_44</name>
</gene>
<evidence type="ECO:0000313" key="3">
    <source>
        <dbReference type="Proteomes" id="UP000224800"/>
    </source>
</evidence>